<organism evidence="6 7">
    <name type="scientific">Clostridium aromativorans</name>
    <dbReference type="NCBI Taxonomy" id="2836848"/>
    <lineage>
        <taxon>Bacteria</taxon>
        <taxon>Bacillati</taxon>
        <taxon>Bacillota</taxon>
        <taxon>Clostridia</taxon>
        <taxon>Eubacteriales</taxon>
        <taxon>Clostridiaceae</taxon>
        <taxon>Clostridium</taxon>
    </lineage>
</organism>
<dbReference type="InterPro" id="IPR036390">
    <property type="entry name" value="WH_DNA-bd_sf"/>
</dbReference>
<dbReference type="InterPro" id="IPR000847">
    <property type="entry name" value="LysR_HTH_N"/>
</dbReference>
<dbReference type="Pfam" id="PF03466">
    <property type="entry name" value="LysR_substrate"/>
    <property type="match status" value="1"/>
</dbReference>
<keyword evidence="2" id="KW-0805">Transcription regulation</keyword>
<reference evidence="6" key="1">
    <citation type="submission" date="2021-11" db="EMBL/GenBank/DDBJ databases">
        <authorList>
            <person name="Qingchun L."/>
            <person name="Dong Z."/>
            <person name="Zongwei Q."/>
            <person name="Jia Z."/>
            <person name="Duotao L."/>
        </authorList>
    </citation>
    <scope>NUCLEOTIDE SEQUENCE</scope>
    <source>
        <strain evidence="6">WLY-B-L2</strain>
    </source>
</reference>
<name>A0ABS8NAA5_9CLOT</name>
<dbReference type="SUPFAM" id="SSF46785">
    <property type="entry name" value="Winged helix' DNA-binding domain"/>
    <property type="match status" value="1"/>
</dbReference>
<feature type="domain" description="HTH lysR-type" evidence="5">
    <location>
        <begin position="1"/>
        <end position="58"/>
    </location>
</feature>
<dbReference type="PROSITE" id="PS50931">
    <property type="entry name" value="HTH_LYSR"/>
    <property type="match status" value="1"/>
</dbReference>
<dbReference type="PRINTS" id="PR00039">
    <property type="entry name" value="HTHLYSR"/>
</dbReference>
<evidence type="ECO:0000313" key="7">
    <source>
        <dbReference type="Proteomes" id="UP001165422"/>
    </source>
</evidence>
<dbReference type="Pfam" id="PF00126">
    <property type="entry name" value="HTH_1"/>
    <property type="match status" value="1"/>
</dbReference>
<evidence type="ECO:0000313" key="6">
    <source>
        <dbReference type="EMBL" id="MCC9295638.1"/>
    </source>
</evidence>
<dbReference type="EMBL" id="JAJJPB010000016">
    <property type="protein sequence ID" value="MCC9295638.1"/>
    <property type="molecule type" value="Genomic_DNA"/>
</dbReference>
<evidence type="ECO:0000256" key="2">
    <source>
        <dbReference type="ARBA" id="ARBA00023015"/>
    </source>
</evidence>
<evidence type="ECO:0000256" key="1">
    <source>
        <dbReference type="ARBA" id="ARBA00009437"/>
    </source>
</evidence>
<dbReference type="RefSeq" id="WP_229981639.1">
    <property type="nucleotide sequence ID" value="NZ_JAJJPB010000016.1"/>
</dbReference>
<evidence type="ECO:0000259" key="5">
    <source>
        <dbReference type="PROSITE" id="PS50931"/>
    </source>
</evidence>
<gene>
    <name evidence="6" type="ORF">LN736_12290</name>
</gene>
<keyword evidence="7" id="KW-1185">Reference proteome</keyword>
<comment type="caution">
    <text evidence="6">The sequence shown here is derived from an EMBL/GenBank/DDBJ whole genome shotgun (WGS) entry which is preliminary data.</text>
</comment>
<evidence type="ECO:0000256" key="3">
    <source>
        <dbReference type="ARBA" id="ARBA00023125"/>
    </source>
</evidence>
<evidence type="ECO:0000256" key="4">
    <source>
        <dbReference type="ARBA" id="ARBA00023163"/>
    </source>
</evidence>
<dbReference type="Gene3D" id="3.40.190.10">
    <property type="entry name" value="Periplasmic binding protein-like II"/>
    <property type="match status" value="2"/>
</dbReference>
<comment type="similarity">
    <text evidence="1">Belongs to the LysR transcriptional regulatory family.</text>
</comment>
<dbReference type="Proteomes" id="UP001165422">
    <property type="component" value="Unassembled WGS sequence"/>
</dbReference>
<proteinExistence type="inferred from homology"/>
<dbReference type="PANTHER" id="PTHR30346">
    <property type="entry name" value="TRANSCRIPTIONAL DUAL REGULATOR HCAR-RELATED"/>
    <property type="match status" value="1"/>
</dbReference>
<accession>A0ABS8NAA5</accession>
<dbReference type="PANTHER" id="PTHR30346:SF0">
    <property type="entry name" value="HCA OPERON TRANSCRIPTIONAL ACTIVATOR HCAR"/>
    <property type="match status" value="1"/>
</dbReference>
<keyword evidence="4" id="KW-0804">Transcription</keyword>
<dbReference type="InterPro" id="IPR036388">
    <property type="entry name" value="WH-like_DNA-bd_sf"/>
</dbReference>
<keyword evidence="3" id="KW-0238">DNA-binding</keyword>
<dbReference type="Gene3D" id="1.10.10.10">
    <property type="entry name" value="Winged helix-like DNA-binding domain superfamily/Winged helix DNA-binding domain"/>
    <property type="match status" value="1"/>
</dbReference>
<dbReference type="InterPro" id="IPR005119">
    <property type="entry name" value="LysR_subst-bd"/>
</dbReference>
<protein>
    <submittedName>
        <fullName evidence="6">LysR family transcriptional regulator</fullName>
    </submittedName>
</protein>
<dbReference type="SUPFAM" id="SSF53850">
    <property type="entry name" value="Periplasmic binding protein-like II"/>
    <property type="match status" value="1"/>
</dbReference>
<sequence>MPISLLREFIVLSKNLNFSITAQQLYITQSVLSKHIALLEKKIGLTLLTRNHHGVELTAIGKLFLVEAIAIVNRYDEGMKKVKMAVYGIKAELRIGYLYAHTKDILVLSIQLFKKHYPHIELKLMACEYGKLAQKLKNSDFDLILTVNFDKDILSWCNTYKLYEDVLCAVVCNDHPLAKQRNVTIHELNSERILMPSNDDFNGYATFVNEIFNSEKLSQDRKIRYKCINSSLLMVEAGYGVAIVPQKLKVNASKKICFIPLKGEQYSFDVIAAWRKSNNNPAIKKFIHILSQVRYDCFCNEKIESF</sequence>
<dbReference type="CDD" id="cd05466">
    <property type="entry name" value="PBP2_LTTR_substrate"/>
    <property type="match status" value="1"/>
</dbReference>